<dbReference type="InterPro" id="IPR043519">
    <property type="entry name" value="NT_sf"/>
</dbReference>
<dbReference type="Proteomes" id="UP001209803">
    <property type="component" value="Chromosome"/>
</dbReference>
<dbReference type="PANTHER" id="PTHR34822">
    <property type="entry name" value="GRPB DOMAIN PROTEIN (AFU_ORTHOLOGUE AFUA_1G01530)"/>
    <property type="match status" value="1"/>
</dbReference>
<proteinExistence type="predicted"/>
<keyword evidence="2" id="KW-1185">Reference proteome</keyword>
<gene>
    <name evidence="1" type="ORF">K1718_26660</name>
</gene>
<dbReference type="Gene3D" id="3.30.460.10">
    <property type="entry name" value="Beta Polymerase, domain 2"/>
    <property type="match status" value="1"/>
</dbReference>
<evidence type="ECO:0000313" key="1">
    <source>
        <dbReference type="EMBL" id="WFE89693.1"/>
    </source>
</evidence>
<reference evidence="1 2" key="1">
    <citation type="submission" date="2023-03" db="EMBL/GenBank/DDBJ databases">
        <title>Roseibium porphyridii sp. nov. and Roseibium rhodosorbium sp. nov. isolated from marine algae, Porphyridium cruentum and Rhodosorus marinus, respectively.</title>
        <authorList>
            <person name="Lee M.W."/>
            <person name="Choi B.J."/>
            <person name="Lee J.K."/>
            <person name="Choi D.G."/>
            <person name="Baek J.H."/>
            <person name="Bayburt H."/>
            <person name="Kim J.M."/>
            <person name="Han D.M."/>
            <person name="Kim K.H."/>
            <person name="Jeon C.O."/>
        </authorList>
    </citation>
    <scope>NUCLEOTIDE SEQUENCE [LARGE SCALE GENOMIC DNA]</scope>
    <source>
        <strain evidence="1 2">KMA01</strain>
    </source>
</reference>
<dbReference type="RefSeq" id="WP_265680240.1">
    <property type="nucleotide sequence ID" value="NZ_CP120863.1"/>
</dbReference>
<sequence>MPVVLREHDPDWQEEAEKIICDLRQVLPDDATGFEHVGSTSIPGLKAKPKLHVDILLKPLADLSKLRSRLVSFGYVDHGNRFRHDEVQLTRQTGKRFASVCPDQSGTLMNHRVCLCNAGCAAAADRVAFRDKLIGDRTLALQYEALKERLAEDHKTGTFWLNYSAGKTAFIEDVLASSVGR</sequence>
<evidence type="ECO:0000313" key="2">
    <source>
        <dbReference type="Proteomes" id="UP001209803"/>
    </source>
</evidence>
<dbReference type="PANTHER" id="PTHR34822:SF1">
    <property type="entry name" value="GRPB FAMILY PROTEIN"/>
    <property type="match status" value="1"/>
</dbReference>
<dbReference type="InterPro" id="IPR007344">
    <property type="entry name" value="GrpB/CoaE"/>
</dbReference>
<dbReference type="EMBL" id="CP120863">
    <property type="protein sequence ID" value="WFE89693.1"/>
    <property type="molecule type" value="Genomic_DNA"/>
</dbReference>
<dbReference type="Pfam" id="PF04229">
    <property type="entry name" value="GrpB"/>
    <property type="match status" value="1"/>
</dbReference>
<name>A0ABY8F2H5_9HYPH</name>
<protein>
    <submittedName>
        <fullName evidence="1">GrpB family protein</fullName>
    </submittedName>
</protein>
<accession>A0ABY8F2H5</accession>
<dbReference type="SUPFAM" id="SSF81301">
    <property type="entry name" value="Nucleotidyltransferase"/>
    <property type="match status" value="1"/>
</dbReference>
<organism evidence="1 2">
    <name type="scientific">Roseibium porphyridii</name>
    <dbReference type="NCBI Taxonomy" id="2866279"/>
    <lineage>
        <taxon>Bacteria</taxon>
        <taxon>Pseudomonadati</taxon>
        <taxon>Pseudomonadota</taxon>
        <taxon>Alphaproteobacteria</taxon>
        <taxon>Hyphomicrobiales</taxon>
        <taxon>Stappiaceae</taxon>
        <taxon>Roseibium</taxon>
    </lineage>
</organism>